<evidence type="ECO:0000256" key="8">
    <source>
        <dbReference type="SAM" id="SignalP"/>
    </source>
</evidence>
<dbReference type="Pfam" id="PF09084">
    <property type="entry name" value="NMT1"/>
    <property type="match status" value="1"/>
</dbReference>
<gene>
    <name evidence="10" type="ORF">GCM10017083_27850</name>
</gene>
<reference evidence="10" key="2">
    <citation type="submission" date="2020-09" db="EMBL/GenBank/DDBJ databases">
        <authorList>
            <person name="Sun Q."/>
            <person name="Kim S."/>
        </authorList>
    </citation>
    <scope>NUCLEOTIDE SEQUENCE</scope>
    <source>
        <strain evidence="10">KCTC 42651</strain>
    </source>
</reference>
<feature type="signal peptide" evidence="8">
    <location>
        <begin position="1"/>
        <end position="29"/>
    </location>
</feature>
<dbReference type="SMART" id="SM00062">
    <property type="entry name" value="PBPb"/>
    <property type="match status" value="1"/>
</dbReference>
<dbReference type="CDD" id="cd01007">
    <property type="entry name" value="PBP2_BvgS_HisK_like"/>
    <property type="match status" value="1"/>
</dbReference>
<feature type="domain" description="Histidine kinase" evidence="9">
    <location>
        <begin position="617"/>
        <end position="838"/>
    </location>
</feature>
<dbReference type="InterPro" id="IPR005467">
    <property type="entry name" value="His_kinase_dom"/>
</dbReference>
<dbReference type="AlphaFoldDB" id="A0A918XSH9"/>
<sequence length="842" mass="93909">MTCRGRPVLALLFRLAALLVVLSGSPAAAAPPERVAVQFHWLHQFEFAAFYMAKEKGFYRSAGLDVEFLPFRPDSTDVVGAVTSGKAQYGVGYSSVLYDYFNDRPVVALAALLQRSPLVLMTRDEPDLRRPKDLRGRKVMIGGDALNSASIMALLFADGLGKNDFVRQEHSFDIEDLISGRTDAITAYLSNEPFHMQERGVGYRLFDPREAGFSFYGDILFASRDEVQDHPDRTRAFVEATLKGWEYAFAHVDETIGVIMRDYNVQRKSLASLQFEATALQPLAIRPDTRIGEFNLLKLEKIADAYRLMGHGISTRSLEDFVWEGARTWQKRRPVFTDGERRFIETTVIRTATTTNWKPFSFVDGATGAATGISQEFWQKIVDTAGLSQTVTAFDSFAEEVDSLRNRAHDVIYSAGLTEERQEFALFSEPYASFPLVFATSKDENYISSPAALTGRTVAVGRNFTAHKMMAAAYPKLHYLLVDDVVSGLQAVSKGDAYAFVDVMPVVAHSINAFGYTNLKISGDTGLTYDLRVMIRKDYPALLSIANKTIALISPSERQDIIDRWINVEYQNGPGFSEYWPQFAVLGTGLTIIFLWLFLAKRQADRANRAKSEFLALMSHDLRTPLNAVIGFTDMMRNQVFGPLGHPRYAEYADDIHHSGTLLVSLINDILDLSKVEAGKYDLNEEVLDLRELTSAAIAQCAVLGYKSNVTIENRTPGDFPLLRGDRRVLTQILNNIISNAVKFSRDGGRVGVSARLDDRGAVILQVEDNGDGMSRTDLQRAVRPFEQTDRNTVRRTQGTGLGLYLCHRFMKLLSGRLDIESDVGRGTRVSLVFPPERTVAA</sequence>
<evidence type="ECO:0000256" key="6">
    <source>
        <dbReference type="ARBA" id="ARBA00023012"/>
    </source>
</evidence>
<evidence type="ECO:0000256" key="7">
    <source>
        <dbReference type="SAM" id="Phobius"/>
    </source>
</evidence>
<dbReference type="Pfam" id="PF02518">
    <property type="entry name" value="HATPase_c"/>
    <property type="match status" value="1"/>
</dbReference>
<evidence type="ECO:0000256" key="4">
    <source>
        <dbReference type="ARBA" id="ARBA00022679"/>
    </source>
</evidence>
<dbReference type="SUPFAM" id="SSF55874">
    <property type="entry name" value="ATPase domain of HSP90 chaperone/DNA topoisomerase II/histidine kinase"/>
    <property type="match status" value="1"/>
</dbReference>
<evidence type="ECO:0000256" key="1">
    <source>
        <dbReference type="ARBA" id="ARBA00000085"/>
    </source>
</evidence>
<keyword evidence="8" id="KW-0732">Signal</keyword>
<keyword evidence="7" id="KW-1133">Transmembrane helix</keyword>
<dbReference type="EMBL" id="BMZS01000006">
    <property type="protein sequence ID" value="GHD52479.1"/>
    <property type="molecule type" value="Genomic_DNA"/>
</dbReference>
<dbReference type="Pfam" id="PF00512">
    <property type="entry name" value="HisKA"/>
    <property type="match status" value="1"/>
</dbReference>
<dbReference type="InterPro" id="IPR004358">
    <property type="entry name" value="Sig_transdc_His_kin-like_C"/>
</dbReference>
<dbReference type="EC" id="2.7.13.3" evidence="2"/>
<accession>A0A918XSH9</accession>
<dbReference type="Proteomes" id="UP000630353">
    <property type="component" value="Unassembled WGS sequence"/>
</dbReference>
<organism evidence="10 11">
    <name type="scientific">Thalassobaculum fulvum</name>
    <dbReference type="NCBI Taxonomy" id="1633335"/>
    <lineage>
        <taxon>Bacteria</taxon>
        <taxon>Pseudomonadati</taxon>
        <taxon>Pseudomonadota</taxon>
        <taxon>Alphaproteobacteria</taxon>
        <taxon>Rhodospirillales</taxon>
        <taxon>Thalassobaculaceae</taxon>
        <taxon>Thalassobaculum</taxon>
    </lineage>
</organism>
<keyword evidence="7" id="KW-0472">Membrane</keyword>
<dbReference type="InterPro" id="IPR036890">
    <property type="entry name" value="HATPase_C_sf"/>
</dbReference>
<dbReference type="InterPro" id="IPR001638">
    <property type="entry name" value="Solute-binding_3/MltF_N"/>
</dbReference>
<dbReference type="SUPFAM" id="SSF53850">
    <property type="entry name" value="Periplasmic binding protein-like II"/>
    <property type="match status" value="2"/>
</dbReference>
<proteinExistence type="predicted"/>
<protein>
    <recommendedName>
        <fullName evidence="2">histidine kinase</fullName>
        <ecNumber evidence="2">2.7.13.3</ecNumber>
    </recommendedName>
</protein>
<feature type="chain" id="PRO_5036721792" description="histidine kinase" evidence="8">
    <location>
        <begin position="30"/>
        <end position="842"/>
    </location>
</feature>
<comment type="catalytic activity">
    <reaction evidence="1">
        <text>ATP + protein L-histidine = ADP + protein N-phospho-L-histidine.</text>
        <dbReference type="EC" id="2.7.13.3"/>
    </reaction>
</comment>
<evidence type="ECO:0000313" key="11">
    <source>
        <dbReference type="Proteomes" id="UP000630353"/>
    </source>
</evidence>
<evidence type="ECO:0000256" key="3">
    <source>
        <dbReference type="ARBA" id="ARBA00022553"/>
    </source>
</evidence>
<dbReference type="CDD" id="cd00082">
    <property type="entry name" value="HisKA"/>
    <property type="match status" value="1"/>
</dbReference>
<dbReference type="InterPro" id="IPR036097">
    <property type="entry name" value="HisK_dim/P_sf"/>
</dbReference>
<dbReference type="Gene3D" id="3.30.565.10">
    <property type="entry name" value="Histidine kinase-like ATPase, C-terminal domain"/>
    <property type="match status" value="1"/>
</dbReference>
<dbReference type="InterPro" id="IPR003594">
    <property type="entry name" value="HATPase_dom"/>
</dbReference>
<dbReference type="PRINTS" id="PR00344">
    <property type="entry name" value="BCTRLSENSOR"/>
</dbReference>
<dbReference type="GO" id="GO:0000155">
    <property type="term" value="F:phosphorelay sensor kinase activity"/>
    <property type="evidence" value="ECO:0007669"/>
    <property type="project" value="InterPro"/>
</dbReference>
<dbReference type="InterPro" id="IPR015168">
    <property type="entry name" value="SsuA/THI5"/>
</dbReference>
<evidence type="ECO:0000313" key="10">
    <source>
        <dbReference type="EMBL" id="GHD52479.1"/>
    </source>
</evidence>
<dbReference type="PANTHER" id="PTHR43711:SF26">
    <property type="entry name" value="SENSOR HISTIDINE KINASE RCSC"/>
    <property type="match status" value="1"/>
</dbReference>
<reference evidence="10" key="1">
    <citation type="journal article" date="2014" name="Int. J. Syst. Evol. Microbiol.">
        <title>Complete genome sequence of Corynebacterium casei LMG S-19264T (=DSM 44701T), isolated from a smear-ripened cheese.</title>
        <authorList>
            <consortium name="US DOE Joint Genome Institute (JGI-PGF)"/>
            <person name="Walter F."/>
            <person name="Albersmeier A."/>
            <person name="Kalinowski J."/>
            <person name="Ruckert C."/>
        </authorList>
    </citation>
    <scope>NUCLEOTIDE SEQUENCE</scope>
    <source>
        <strain evidence="10">KCTC 42651</strain>
    </source>
</reference>
<dbReference type="SMART" id="SM00388">
    <property type="entry name" value="HisKA"/>
    <property type="match status" value="1"/>
</dbReference>
<dbReference type="PANTHER" id="PTHR43711">
    <property type="entry name" value="TWO-COMPONENT HISTIDINE KINASE"/>
    <property type="match status" value="1"/>
</dbReference>
<keyword evidence="4" id="KW-0808">Transferase</keyword>
<keyword evidence="5" id="KW-0418">Kinase</keyword>
<evidence type="ECO:0000256" key="2">
    <source>
        <dbReference type="ARBA" id="ARBA00012438"/>
    </source>
</evidence>
<keyword evidence="7" id="KW-0812">Transmembrane</keyword>
<dbReference type="SUPFAM" id="SSF47384">
    <property type="entry name" value="Homodimeric domain of signal transducing histidine kinase"/>
    <property type="match status" value="1"/>
</dbReference>
<keyword evidence="11" id="KW-1185">Reference proteome</keyword>
<keyword evidence="6" id="KW-0902">Two-component regulatory system</keyword>
<evidence type="ECO:0000259" key="9">
    <source>
        <dbReference type="PROSITE" id="PS50109"/>
    </source>
</evidence>
<name>A0A918XSH9_9PROT</name>
<dbReference type="SMART" id="SM00387">
    <property type="entry name" value="HATPase_c"/>
    <property type="match status" value="1"/>
</dbReference>
<dbReference type="Gene3D" id="3.40.190.10">
    <property type="entry name" value="Periplasmic binding protein-like II"/>
    <property type="match status" value="4"/>
</dbReference>
<dbReference type="Gene3D" id="1.10.287.130">
    <property type="match status" value="1"/>
</dbReference>
<dbReference type="InterPro" id="IPR050736">
    <property type="entry name" value="Sensor_HK_Regulatory"/>
</dbReference>
<dbReference type="Pfam" id="PF00497">
    <property type="entry name" value="SBP_bac_3"/>
    <property type="match status" value="1"/>
</dbReference>
<dbReference type="InterPro" id="IPR003661">
    <property type="entry name" value="HisK_dim/P_dom"/>
</dbReference>
<comment type="caution">
    <text evidence="10">The sequence shown here is derived from an EMBL/GenBank/DDBJ whole genome shotgun (WGS) entry which is preliminary data.</text>
</comment>
<evidence type="ECO:0000256" key="5">
    <source>
        <dbReference type="ARBA" id="ARBA00022777"/>
    </source>
</evidence>
<dbReference type="PROSITE" id="PS50109">
    <property type="entry name" value="HIS_KIN"/>
    <property type="match status" value="1"/>
</dbReference>
<dbReference type="RefSeq" id="WP_189990582.1">
    <property type="nucleotide sequence ID" value="NZ_BMZS01000006.1"/>
</dbReference>
<feature type="transmembrane region" description="Helical" evidence="7">
    <location>
        <begin position="579"/>
        <end position="599"/>
    </location>
</feature>
<keyword evidence="3" id="KW-0597">Phosphoprotein</keyword>